<evidence type="ECO:0000313" key="2">
    <source>
        <dbReference type="EMBL" id="HIR39831.1"/>
    </source>
</evidence>
<dbReference type="EMBL" id="DVHB01000095">
    <property type="protein sequence ID" value="HIR39831.1"/>
    <property type="molecule type" value="Genomic_DNA"/>
</dbReference>
<dbReference type="PANTHER" id="PTHR37301">
    <property type="entry name" value="DNA-BINDING PROTEIN-RELATED"/>
    <property type="match status" value="1"/>
</dbReference>
<dbReference type="InterPro" id="IPR010982">
    <property type="entry name" value="Lambda_DNA-bd_dom_sf"/>
</dbReference>
<dbReference type="Proteomes" id="UP000824179">
    <property type="component" value="Unassembled WGS sequence"/>
</dbReference>
<reference evidence="2" key="1">
    <citation type="submission" date="2020-10" db="EMBL/GenBank/DDBJ databases">
        <authorList>
            <person name="Gilroy R."/>
        </authorList>
    </citation>
    <scope>NUCLEOTIDE SEQUENCE</scope>
    <source>
        <strain evidence="2">ChiW25-3613</strain>
    </source>
</reference>
<feature type="domain" description="HTH cro/C1-type" evidence="1">
    <location>
        <begin position="7"/>
        <end position="62"/>
    </location>
</feature>
<dbReference type="Pfam" id="PF13443">
    <property type="entry name" value="HTH_26"/>
    <property type="match status" value="1"/>
</dbReference>
<comment type="caution">
    <text evidence="2">The sequence shown here is derived from an EMBL/GenBank/DDBJ whole genome shotgun (WGS) entry which is preliminary data.</text>
</comment>
<dbReference type="InterPro" id="IPR001387">
    <property type="entry name" value="Cro/C1-type_HTH"/>
</dbReference>
<gene>
    <name evidence="2" type="ORF">IAB90_05550</name>
</gene>
<dbReference type="PANTHER" id="PTHR37301:SF1">
    <property type="entry name" value="DNA-BINDING PROTEIN"/>
    <property type="match status" value="1"/>
</dbReference>
<evidence type="ECO:0000313" key="3">
    <source>
        <dbReference type="Proteomes" id="UP000824179"/>
    </source>
</evidence>
<proteinExistence type="predicted"/>
<protein>
    <submittedName>
        <fullName evidence="2">Helix-turn-helix transcriptional regulator</fullName>
    </submittedName>
</protein>
<name>A0A9D1AHI0_9FIRM</name>
<dbReference type="SUPFAM" id="SSF47413">
    <property type="entry name" value="lambda repressor-like DNA-binding domains"/>
    <property type="match status" value="1"/>
</dbReference>
<dbReference type="PROSITE" id="PS50943">
    <property type="entry name" value="HTH_CROC1"/>
    <property type="match status" value="1"/>
</dbReference>
<sequence>MAIIVKLDEALKKRGITSKELCELVGITEANMSVLRSGRAKAVRFSTLNAICYHLNCTPGDILKFDGAEQGEERD</sequence>
<reference evidence="2" key="2">
    <citation type="journal article" date="2021" name="PeerJ">
        <title>Extensive microbial diversity within the chicken gut microbiome revealed by metagenomics and culture.</title>
        <authorList>
            <person name="Gilroy R."/>
            <person name="Ravi A."/>
            <person name="Getino M."/>
            <person name="Pursley I."/>
            <person name="Horton D.L."/>
            <person name="Alikhan N.F."/>
            <person name="Baker D."/>
            <person name="Gharbi K."/>
            <person name="Hall N."/>
            <person name="Watson M."/>
            <person name="Adriaenssens E.M."/>
            <person name="Foster-Nyarko E."/>
            <person name="Jarju S."/>
            <person name="Secka A."/>
            <person name="Antonio M."/>
            <person name="Oren A."/>
            <person name="Chaudhuri R.R."/>
            <person name="La Ragione R."/>
            <person name="Hildebrand F."/>
            <person name="Pallen M.J."/>
        </authorList>
    </citation>
    <scope>NUCLEOTIDE SEQUENCE</scope>
    <source>
        <strain evidence="2">ChiW25-3613</strain>
    </source>
</reference>
<dbReference type="GO" id="GO:0003677">
    <property type="term" value="F:DNA binding"/>
    <property type="evidence" value="ECO:0007669"/>
    <property type="project" value="InterPro"/>
</dbReference>
<dbReference type="Gene3D" id="1.10.260.40">
    <property type="entry name" value="lambda repressor-like DNA-binding domains"/>
    <property type="match status" value="1"/>
</dbReference>
<accession>A0A9D1AHI0</accession>
<organism evidence="2 3">
    <name type="scientific">Candidatus Coproplasma stercoripullorum</name>
    <dbReference type="NCBI Taxonomy" id="2840751"/>
    <lineage>
        <taxon>Bacteria</taxon>
        <taxon>Bacillati</taxon>
        <taxon>Bacillota</taxon>
        <taxon>Clostridia</taxon>
        <taxon>Eubacteriales</taxon>
        <taxon>Candidatus Coproplasma</taxon>
    </lineage>
</organism>
<evidence type="ECO:0000259" key="1">
    <source>
        <dbReference type="PROSITE" id="PS50943"/>
    </source>
</evidence>
<dbReference type="AlphaFoldDB" id="A0A9D1AHI0"/>
<dbReference type="SMART" id="SM00530">
    <property type="entry name" value="HTH_XRE"/>
    <property type="match status" value="1"/>
</dbReference>
<dbReference type="CDD" id="cd00093">
    <property type="entry name" value="HTH_XRE"/>
    <property type="match status" value="1"/>
</dbReference>